<dbReference type="EMBL" id="JABRWJ010000004">
    <property type="protein sequence ID" value="NRF68110.1"/>
    <property type="molecule type" value="Genomic_DNA"/>
</dbReference>
<organism evidence="2 3">
    <name type="scientific">Pseudaquabacterium terrae</name>
    <dbReference type="NCBI Taxonomy" id="2732868"/>
    <lineage>
        <taxon>Bacteria</taxon>
        <taxon>Pseudomonadati</taxon>
        <taxon>Pseudomonadota</taxon>
        <taxon>Betaproteobacteria</taxon>
        <taxon>Burkholderiales</taxon>
        <taxon>Sphaerotilaceae</taxon>
        <taxon>Pseudaquabacterium</taxon>
    </lineage>
</organism>
<dbReference type="Proteomes" id="UP000737171">
    <property type="component" value="Unassembled WGS sequence"/>
</dbReference>
<accession>A0ABX2EHN6</accession>
<sequence>MFELLLAALVLIACLVMLVRMALPERQQDRLDAFGRRCWAVLRYRSLSLWHTLRAFGRRSSPKARQDAARTAEDLIRRAREGKRTGKGKGNGNDADKVDGEWDGNVYRPKSFKPPRKPH</sequence>
<evidence type="ECO:0000313" key="2">
    <source>
        <dbReference type="EMBL" id="NRF68110.1"/>
    </source>
</evidence>
<feature type="compositionally biased region" description="Basic and acidic residues" evidence="1">
    <location>
        <begin position="64"/>
        <end position="84"/>
    </location>
</feature>
<protein>
    <submittedName>
        <fullName evidence="2">Uncharacterized protein</fullName>
    </submittedName>
</protein>
<dbReference type="RefSeq" id="WP_173123460.1">
    <property type="nucleotide sequence ID" value="NZ_JABRWJ010000004.1"/>
</dbReference>
<feature type="compositionally biased region" description="Basic residues" evidence="1">
    <location>
        <begin position="110"/>
        <end position="119"/>
    </location>
</feature>
<keyword evidence="3" id="KW-1185">Reference proteome</keyword>
<feature type="region of interest" description="Disordered" evidence="1">
    <location>
        <begin position="59"/>
        <end position="119"/>
    </location>
</feature>
<proteinExistence type="predicted"/>
<gene>
    <name evidence="2" type="ORF">HLB44_14045</name>
</gene>
<reference evidence="2 3" key="1">
    <citation type="submission" date="2020-05" db="EMBL/GenBank/DDBJ databases">
        <title>Aquincola sp. isolate from soil.</title>
        <authorList>
            <person name="Han J."/>
            <person name="Kim D.-U."/>
        </authorList>
    </citation>
    <scope>NUCLEOTIDE SEQUENCE [LARGE SCALE GENOMIC DNA]</scope>
    <source>
        <strain evidence="2 3">S2</strain>
    </source>
</reference>
<comment type="caution">
    <text evidence="2">The sequence shown here is derived from an EMBL/GenBank/DDBJ whole genome shotgun (WGS) entry which is preliminary data.</text>
</comment>
<evidence type="ECO:0000256" key="1">
    <source>
        <dbReference type="SAM" id="MobiDB-lite"/>
    </source>
</evidence>
<name>A0ABX2EHN6_9BURK</name>
<evidence type="ECO:0000313" key="3">
    <source>
        <dbReference type="Proteomes" id="UP000737171"/>
    </source>
</evidence>